<dbReference type="PANTHER" id="PTHR30185">
    <property type="entry name" value="CRYPTIC BETA-GLUCOSIDE BGL OPERON ANTITERMINATOR"/>
    <property type="match status" value="1"/>
</dbReference>
<accession>A0A844F3K3</accession>
<dbReference type="Proteomes" id="UP000462363">
    <property type="component" value="Unassembled WGS sequence"/>
</dbReference>
<dbReference type="InterPro" id="IPR036634">
    <property type="entry name" value="PRD_sf"/>
</dbReference>
<evidence type="ECO:0000259" key="4">
    <source>
        <dbReference type="PROSITE" id="PS51372"/>
    </source>
</evidence>
<dbReference type="InterPro" id="IPR016152">
    <property type="entry name" value="PTrfase/Anion_transptr"/>
</dbReference>
<dbReference type="PROSITE" id="PS51372">
    <property type="entry name" value="PRD_2"/>
    <property type="match status" value="1"/>
</dbReference>
<evidence type="ECO:0000256" key="2">
    <source>
        <dbReference type="ARBA" id="ARBA00023015"/>
    </source>
</evidence>
<keyword evidence="1" id="KW-0677">Repeat</keyword>
<keyword evidence="2" id="KW-0805">Transcription regulation</keyword>
<dbReference type="RefSeq" id="WP_154323266.1">
    <property type="nucleotide sequence ID" value="NZ_AP024846.1"/>
</dbReference>
<dbReference type="SUPFAM" id="SSF63520">
    <property type="entry name" value="PTS-regulatory domain, PRD"/>
    <property type="match status" value="1"/>
</dbReference>
<dbReference type="InterPro" id="IPR036390">
    <property type="entry name" value="WH_DNA-bd_sf"/>
</dbReference>
<reference evidence="5 6" key="1">
    <citation type="submission" date="2019-08" db="EMBL/GenBank/DDBJ databases">
        <title>In-depth cultivation of the pig gut microbiome towards novel bacterial diversity and tailored functional studies.</title>
        <authorList>
            <person name="Wylensek D."/>
            <person name="Hitch T.C.A."/>
            <person name="Clavel T."/>
        </authorList>
    </citation>
    <scope>NUCLEOTIDE SEQUENCE [LARGE SCALE GENOMIC DNA]</scope>
    <source>
        <strain evidence="5 6">BL-389-WT-3D</strain>
    </source>
</reference>
<dbReference type="InterPro" id="IPR050661">
    <property type="entry name" value="BglG_antiterminators"/>
</dbReference>
<sequence length="646" mass="75708">MTPLTLSLRQRKLVHYLQLQSAYTTGQELASQLQVSARTIRNDIAEINQILNGTGIRIASKRSEGYLLVSSNQDQLKELSRTSSSFLSRDERVRHIAFRLCLSDEPVNLYDLEDEMFISRTTLEHDLHALRADYILPAPHVKFHRHKNTVSFEPDERKRRAILNRLFTENWNYNAKGNAYYQYQYLDERVVNLIMQEVNYYMTRYNIMMEDINMVILDLAIAIMYYRVTSGRELTEPLEVQYQDSTAVHAVEDLLDSLEDKLSCHFPSIEREDIYLHVSCSRMLDAGKLNFATVEAFFEKDIIDLADTYIRRIADTYRLDFSDNEDFYITLLQYLRYLSLPVHYFNLVQTQSDIARSRLLIEFEIAFSIQSLALDFYGNYLDDTELLYLAFCISGALAYKNRTSPRLKTVIMCQLNLSSSWDLKHRILSKFKDYIDLSALLPVYVKDNYDFTKVDLIITTANKEITREPNCKTLLITPFLTQADQEKLENHIVKTQINRLYNTSLPSIQELFQEAFWHEKVVADDRFSVIEMLAKDFISRGYVSGNYLADILRRESILTFAFQPSIVLMYSLEPSTKTCLSIATLDHRIKWNSYKIRTVIMAAIRPEDITIVFRLINELYYEGFSPDETRFLKTREELIDFFQRFA</sequence>
<dbReference type="InterPro" id="IPR011608">
    <property type="entry name" value="PRD"/>
</dbReference>
<keyword evidence="3" id="KW-0804">Transcription</keyword>
<feature type="domain" description="PRD" evidence="4">
    <location>
        <begin position="297"/>
        <end position="403"/>
    </location>
</feature>
<dbReference type="SUPFAM" id="SSF55804">
    <property type="entry name" value="Phoshotransferase/anion transport protein"/>
    <property type="match status" value="1"/>
</dbReference>
<dbReference type="Pfam" id="PF00874">
    <property type="entry name" value="PRD"/>
    <property type="match status" value="1"/>
</dbReference>
<evidence type="ECO:0000256" key="1">
    <source>
        <dbReference type="ARBA" id="ARBA00022737"/>
    </source>
</evidence>
<dbReference type="PANTHER" id="PTHR30185:SF18">
    <property type="entry name" value="TRANSCRIPTIONAL REGULATOR MTLR"/>
    <property type="match status" value="1"/>
</dbReference>
<dbReference type="Pfam" id="PF08279">
    <property type="entry name" value="HTH_11"/>
    <property type="match status" value="1"/>
</dbReference>
<proteinExistence type="predicted"/>
<dbReference type="SUPFAM" id="SSF46785">
    <property type="entry name" value="Winged helix' DNA-binding domain"/>
    <property type="match status" value="1"/>
</dbReference>
<gene>
    <name evidence="5" type="ORF">FYJ37_09490</name>
</gene>
<comment type="caution">
    <text evidence="5">The sequence shown here is derived from an EMBL/GenBank/DDBJ whole genome shotgun (WGS) entry which is preliminary data.</text>
</comment>
<evidence type="ECO:0000256" key="3">
    <source>
        <dbReference type="ARBA" id="ARBA00023163"/>
    </source>
</evidence>
<protein>
    <submittedName>
        <fullName evidence="5">HTH domain-containing protein</fullName>
    </submittedName>
</protein>
<dbReference type="AlphaFoldDB" id="A0A844F3K3"/>
<evidence type="ECO:0000313" key="6">
    <source>
        <dbReference type="Proteomes" id="UP000462363"/>
    </source>
</evidence>
<dbReference type="InterPro" id="IPR013196">
    <property type="entry name" value="HTH_11"/>
</dbReference>
<dbReference type="InterPro" id="IPR036388">
    <property type="entry name" value="WH-like_DNA-bd_sf"/>
</dbReference>
<dbReference type="Gene3D" id="3.40.930.10">
    <property type="entry name" value="Mannitol-specific EII, Chain A"/>
    <property type="match status" value="1"/>
</dbReference>
<dbReference type="EMBL" id="VUMB01000017">
    <property type="protein sequence ID" value="MSS40582.1"/>
    <property type="molecule type" value="Genomic_DNA"/>
</dbReference>
<organism evidence="5 6">
    <name type="scientific">Clostridium scindens (strain JCM 10418 / VPI 12708)</name>
    <dbReference type="NCBI Taxonomy" id="29347"/>
    <lineage>
        <taxon>Bacteria</taxon>
        <taxon>Bacillati</taxon>
        <taxon>Bacillota</taxon>
        <taxon>Clostridia</taxon>
        <taxon>Lachnospirales</taxon>
        <taxon>Lachnospiraceae</taxon>
    </lineage>
</organism>
<evidence type="ECO:0000313" key="5">
    <source>
        <dbReference type="EMBL" id="MSS40582.1"/>
    </source>
</evidence>
<dbReference type="GO" id="GO:0006355">
    <property type="term" value="P:regulation of DNA-templated transcription"/>
    <property type="evidence" value="ECO:0007669"/>
    <property type="project" value="InterPro"/>
</dbReference>
<name>A0A844F3K3_CLOSV</name>
<dbReference type="Gene3D" id="1.10.10.10">
    <property type="entry name" value="Winged helix-like DNA-binding domain superfamily/Winged helix DNA-binding domain"/>
    <property type="match status" value="1"/>
</dbReference>